<evidence type="ECO:0000259" key="15">
    <source>
        <dbReference type="PROSITE" id="PS51449"/>
    </source>
</evidence>
<evidence type="ECO:0000256" key="8">
    <source>
        <dbReference type="ARBA" id="ARBA00023014"/>
    </source>
</evidence>
<dbReference type="InterPro" id="IPR007197">
    <property type="entry name" value="rSAM"/>
</dbReference>
<evidence type="ECO:0000256" key="12">
    <source>
        <dbReference type="ARBA" id="ARBA00081141"/>
    </source>
</evidence>
<keyword evidence="7 13" id="KW-0408">Iron</keyword>
<comment type="catalytic activity">
    <reaction evidence="13">
        <text>N(6)-dimethylallyladenosine(37) in tRNA + (sulfur carrier)-SH + AH2 + 2 S-adenosyl-L-methionine = 2-methylsulfanyl-N(6)-dimethylallyladenosine(37) in tRNA + (sulfur carrier)-H + 5'-deoxyadenosine + L-methionine + A + S-adenosyl-L-homocysteine + 2 H(+)</text>
        <dbReference type="Rhea" id="RHEA:37067"/>
        <dbReference type="Rhea" id="RHEA-COMP:10375"/>
        <dbReference type="Rhea" id="RHEA-COMP:10376"/>
        <dbReference type="Rhea" id="RHEA-COMP:14737"/>
        <dbReference type="Rhea" id="RHEA-COMP:14739"/>
        <dbReference type="ChEBI" id="CHEBI:13193"/>
        <dbReference type="ChEBI" id="CHEBI:15378"/>
        <dbReference type="ChEBI" id="CHEBI:17319"/>
        <dbReference type="ChEBI" id="CHEBI:17499"/>
        <dbReference type="ChEBI" id="CHEBI:29917"/>
        <dbReference type="ChEBI" id="CHEBI:57844"/>
        <dbReference type="ChEBI" id="CHEBI:57856"/>
        <dbReference type="ChEBI" id="CHEBI:59789"/>
        <dbReference type="ChEBI" id="CHEBI:64428"/>
        <dbReference type="ChEBI" id="CHEBI:74415"/>
        <dbReference type="ChEBI" id="CHEBI:74417"/>
        <dbReference type="EC" id="2.8.4.3"/>
    </reaction>
</comment>
<evidence type="ECO:0000256" key="1">
    <source>
        <dbReference type="ARBA" id="ARBA00003234"/>
    </source>
</evidence>
<keyword evidence="13" id="KW-0819">tRNA processing</keyword>
<dbReference type="STRING" id="1513793.SAMN06296036_13348"/>
<dbReference type="CDD" id="cd01335">
    <property type="entry name" value="Radical_SAM"/>
    <property type="match status" value="1"/>
</dbReference>
<comment type="subunit">
    <text evidence="13">Monomer.</text>
</comment>
<dbReference type="SFLD" id="SFLDS00029">
    <property type="entry name" value="Radical_SAM"/>
    <property type="match status" value="1"/>
</dbReference>
<keyword evidence="6 13" id="KW-0479">Metal-binding</keyword>
<dbReference type="SUPFAM" id="SSF102114">
    <property type="entry name" value="Radical SAM enzymes"/>
    <property type="match status" value="1"/>
</dbReference>
<dbReference type="NCBIfam" id="TIGR00089">
    <property type="entry name" value="MiaB/RimO family radical SAM methylthiotransferase"/>
    <property type="match status" value="1"/>
</dbReference>
<keyword evidence="18" id="KW-1185">Reference proteome</keyword>
<keyword evidence="5 13" id="KW-0949">S-adenosyl-L-methionine</keyword>
<dbReference type="SFLD" id="SFLDG01082">
    <property type="entry name" value="B12-binding_domain_containing"/>
    <property type="match status" value="1"/>
</dbReference>
<dbReference type="PROSITE" id="PS01278">
    <property type="entry name" value="MTTASE_RADICAL"/>
    <property type="match status" value="1"/>
</dbReference>
<dbReference type="Gene3D" id="3.80.30.20">
    <property type="entry name" value="tm_1862 like domain"/>
    <property type="match status" value="1"/>
</dbReference>
<evidence type="ECO:0000256" key="2">
    <source>
        <dbReference type="ARBA" id="ARBA00022485"/>
    </source>
</evidence>
<evidence type="ECO:0000256" key="9">
    <source>
        <dbReference type="ARBA" id="ARBA00033765"/>
    </source>
</evidence>
<comment type="function">
    <text evidence="1 13">Catalyzes the methylthiolation of N6-(dimethylallyl)adenosine (i(6)A), leading to the formation of 2-methylthio-N6-(dimethylallyl)adenosine (ms(2)i(6)A) at position 37 in tRNAs that read codons beginning with uridine.</text>
</comment>
<evidence type="ECO:0000256" key="10">
    <source>
        <dbReference type="ARBA" id="ARBA00068570"/>
    </source>
</evidence>
<feature type="binding site" evidence="13">
    <location>
        <position position="94"/>
    </location>
    <ligand>
        <name>[4Fe-4S] cluster</name>
        <dbReference type="ChEBI" id="CHEBI:49883"/>
        <label>1</label>
    </ligand>
</feature>
<dbReference type="SFLD" id="SFLDG01061">
    <property type="entry name" value="methylthiotransferase"/>
    <property type="match status" value="1"/>
</dbReference>
<dbReference type="EMBL" id="FWZT01000033">
    <property type="protein sequence ID" value="SMF79267.1"/>
    <property type="molecule type" value="Genomic_DNA"/>
</dbReference>
<dbReference type="PROSITE" id="PS51449">
    <property type="entry name" value="MTTASE_N"/>
    <property type="match status" value="1"/>
</dbReference>
<comment type="subcellular location">
    <subcellularLocation>
        <location evidence="13">Cytoplasm</location>
    </subcellularLocation>
</comment>
<protein>
    <recommendedName>
        <fullName evidence="10 13">tRNA-2-methylthio-N(6)-dimethylallyladenosine synthase</fullName>
        <ecNumber evidence="9 13">2.8.4.3</ecNumber>
    </recommendedName>
    <alternativeName>
        <fullName evidence="12 13">(Dimethylallyl)adenosine tRNA methylthiotransferase MiaB</fullName>
    </alternativeName>
    <alternativeName>
        <fullName evidence="11 13">tRNA-i(6)A37 methylthiotransferase</fullName>
    </alternativeName>
</protein>
<evidence type="ECO:0000256" key="11">
    <source>
        <dbReference type="ARBA" id="ARBA00080698"/>
    </source>
</evidence>
<dbReference type="InterPro" id="IPR006638">
    <property type="entry name" value="Elp3/MiaA/NifB-like_rSAM"/>
</dbReference>
<dbReference type="FunFam" id="3.40.50.12160:FF:000003">
    <property type="entry name" value="CDK5 regulatory subunit-associated protein 1"/>
    <property type="match status" value="1"/>
</dbReference>
<feature type="binding site" evidence="13">
    <location>
        <position position="181"/>
    </location>
    <ligand>
        <name>[4Fe-4S] cluster</name>
        <dbReference type="ChEBI" id="CHEBI:49883"/>
        <label>2</label>
        <note>4Fe-4S-S-AdoMet</note>
    </ligand>
</feature>
<comment type="similarity">
    <text evidence="13">Belongs to the methylthiotransferase family. MiaB subfamily.</text>
</comment>
<feature type="domain" description="Radical SAM core" evidence="16">
    <location>
        <begin position="167"/>
        <end position="405"/>
    </location>
</feature>
<dbReference type="PANTHER" id="PTHR43020:SF2">
    <property type="entry name" value="MITOCHONDRIAL TRNA METHYLTHIOTRANSFERASE CDK5RAP1"/>
    <property type="match status" value="1"/>
</dbReference>
<dbReference type="Pfam" id="PF00919">
    <property type="entry name" value="UPF0004"/>
    <property type="match status" value="1"/>
</dbReference>
<dbReference type="PANTHER" id="PTHR43020">
    <property type="entry name" value="CDK5 REGULATORY SUBUNIT-ASSOCIATED PROTEIN 1"/>
    <property type="match status" value="1"/>
</dbReference>
<evidence type="ECO:0000313" key="18">
    <source>
        <dbReference type="Proteomes" id="UP000192907"/>
    </source>
</evidence>
<evidence type="ECO:0000256" key="5">
    <source>
        <dbReference type="ARBA" id="ARBA00022691"/>
    </source>
</evidence>
<sequence length="470" mass="52682">MTINQPAESSVPKKKVLIETWGCQMNVADSENMLNMLQKENYEVTDKAEDADLVLLNTCHIREKATHKVLSRLGRLREISKDNNPNMKIAVAGCVAQAEGKKLMAKADNIDILLGPGKIDDLPELLGQQEQSGKKVMSVGFRPKAQGTAKSELKYSQTTEAKPTISGKSDISRYINIAQGCNNFCTFCVVPFTRGREISRHIDEIVTETKNLVQEGAKEVTLLGQNVNSYGLDLVEQSKLEPSAAGPFVDLLAAVAEVPGLERLRFTTSNPHDFSKPIADLFGAQPKLGRYIHLPVQSGNDEVLERMKRKVTVAEYWERVHWLRSIDPEMAISTDLIVGFPGETDEQFEDTLKLVEELRYSFIFAFKYSPRKGTAAARFLDQVPEEVKSERLARLNDLQNRITIELNEQEIGRKRKVLCHYESKKEPGIFYGRTEQFRLVRIPSGRNLVGQMVHVEIIGANKTALVGKLV</sequence>
<dbReference type="PROSITE" id="PS50926">
    <property type="entry name" value="TRAM"/>
    <property type="match status" value="1"/>
</dbReference>
<dbReference type="InterPro" id="IPR058240">
    <property type="entry name" value="rSAM_sf"/>
</dbReference>
<dbReference type="SFLD" id="SFLDF00273">
    <property type="entry name" value="(dimethylallyl)adenosine_tRNA"/>
    <property type="match status" value="1"/>
</dbReference>
<dbReference type="NCBIfam" id="TIGR01574">
    <property type="entry name" value="miaB-methiolase"/>
    <property type="match status" value="1"/>
</dbReference>
<dbReference type="FunFam" id="3.80.30.20:FF:000001">
    <property type="entry name" value="tRNA-2-methylthio-N(6)-dimethylallyladenosine synthase 2"/>
    <property type="match status" value="1"/>
</dbReference>
<dbReference type="InterPro" id="IPR023404">
    <property type="entry name" value="rSAM_horseshoe"/>
</dbReference>
<feature type="binding site" evidence="13">
    <location>
        <position position="185"/>
    </location>
    <ligand>
        <name>[4Fe-4S] cluster</name>
        <dbReference type="ChEBI" id="CHEBI:49883"/>
        <label>2</label>
        <note>4Fe-4S-S-AdoMet</note>
    </ligand>
</feature>
<evidence type="ECO:0000313" key="17">
    <source>
        <dbReference type="EMBL" id="SMF79267.1"/>
    </source>
</evidence>
<evidence type="ECO:0000259" key="14">
    <source>
        <dbReference type="PROSITE" id="PS50926"/>
    </source>
</evidence>
<dbReference type="InterPro" id="IPR020612">
    <property type="entry name" value="Methylthiotransferase_CS"/>
</dbReference>
<dbReference type="EC" id="2.8.4.3" evidence="9 13"/>
<dbReference type="Gene3D" id="3.40.50.12160">
    <property type="entry name" value="Methylthiotransferase, N-terminal domain"/>
    <property type="match status" value="1"/>
</dbReference>
<evidence type="ECO:0000256" key="6">
    <source>
        <dbReference type="ARBA" id="ARBA00022723"/>
    </source>
</evidence>
<dbReference type="HAMAP" id="MF_01864">
    <property type="entry name" value="tRNA_metthiotr_MiaB"/>
    <property type="match status" value="1"/>
</dbReference>
<dbReference type="RefSeq" id="WP_132325482.1">
    <property type="nucleotide sequence ID" value="NZ_FWZT01000033.1"/>
</dbReference>
<feature type="binding site" evidence="13">
    <location>
        <position position="188"/>
    </location>
    <ligand>
        <name>[4Fe-4S] cluster</name>
        <dbReference type="ChEBI" id="CHEBI:49883"/>
        <label>2</label>
        <note>4Fe-4S-S-AdoMet</note>
    </ligand>
</feature>
<proteinExistence type="inferred from homology"/>
<evidence type="ECO:0000256" key="13">
    <source>
        <dbReference type="HAMAP-Rule" id="MF_01864"/>
    </source>
</evidence>
<evidence type="ECO:0000256" key="7">
    <source>
        <dbReference type="ARBA" id="ARBA00023004"/>
    </source>
</evidence>
<keyword evidence="8 13" id="KW-0411">Iron-sulfur</keyword>
<dbReference type="InterPro" id="IPR006463">
    <property type="entry name" value="MiaB_methiolase"/>
</dbReference>
<dbReference type="PROSITE" id="PS51918">
    <property type="entry name" value="RADICAL_SAM"/>
    <property type="match status" value="1"/>
</dbReference>
<gene>
    <name evidence="13" type="primary">miaB</name>
    <name evidence="17" type="ORF">SAMN06296036_13348</name>
</gene>
<dbReference type="GO" id="GO:0051539">
    <property type="term" value="F:4 iron, 4 sulfur cluster binding"/>
    <property type="evidence" value="ECO:0007669"/>
    <property type="project" value="UniProtKB-UniRule"/>
</dbReference>
<evidence type="ECO:0000256" key="3">
    <source>
        <dbReference type="ARBA" id="ARBA00022490"/>
    </source>
</evidence>
<dbReference type="GO" id="GO:0046872">
    <property type="term" value="F:metal ion binding"/>
    <property type="evidence" value="ECO:0007669"/>
    <property type="project" value="UniProtKB-KW"/>
</dbReference>
<feature type="domain" description="TRAM" evidence="14">
    <location>
        <begin position="408"/>
        <end position="470"/>
    </location>
</feature>
<dbReference type="SMART" id="SM00729">
    <property type="entry name" value="Elp3"/>
    <property type="match status" value="1"/>
</dbReference>
<feature type="binding site" evidence="13">
    <location>
        <position position="59"/>
    </location>
    <ligand>
        <name>[4Fe-4S] cluster</name>
        <dbReference type="ChEBI" id="CHEBI:49883"/>
        <label>1</label>
    </ligand>
</feature>
<dbReference type="Proteomes" id="UP000192907">
    <property type="component" value="Unassembled WGS sequence"/>
</dbReference>
<evidence type="ECO:0000256" key="4">
    <source>
        <dbReference type="ARBA" id="ARBA00022679"/>
    </source>
</evidence>
<keyword evidence="3 13" id="KW-0963">Cytoplasm</keyword>
<keyword evidence="4 13" id="KW-0808">Transferase</keyword>
<organism evidence="17 18">
    <name type="scientific">Pseudobacteriovorax antillogorgiicola</name>
    <dbReference type="NCBI Taxonomy" id="1513793"/>
    <lineage>
        <taxon>Bacteria</taxon>
        <taxon>Pseudomonadati</taxon>
        <taxon>Bdellovibrionota</taxon>
        <taxon>Oligoflexia</taxon>
        <taxon>Oligoflexales</taxon>
        <taxon>Pseudobacteriovoracaceae</taxon>
        <taxon>Pseudobacteriovorax</taxon>
    </lineage>
</organism>
<dbReference type="Pfam" id="PF04055">
    <property type="entry name" value="Radical_SAM"/>
    <property type="match status" value="1"/>
</dbReference>
<comment type="cofactor">
    <cofactor evidence="13">
        <name>[4Fe-4S] cluster</name>
        <dbReference type="ChEBI" id="CHEBI:49883"/>
    </cofactor>
    <text evidence="13">Binds 2 [4Fe-4S] clusters. One cluster is coordinated with 3 cysteines and an exchangeable S-adenosyl-L-methionine.</text>
</comment>
<dbReference type="InterPro" id="IPR005839">
    <property type="entry name" value="Methylthiotransferase"/>
</dbReference>
<dbReference type="GO" id="GO:0035597">
    <property type="term" value="F:tRNA-2-methylthio-N(6)-dimethylallyladenosine(37) synthase activity"/>
    <property type="evidence" value="ECO:0007669"/>
    <property type="project" value="UniProtKB-EC"/>
</dbReference>
<reference evidence="18" key="1">
    <citation type="submission" date="2017-04" db="EMBL/GenBank/DDBJ databases">
        <authorList>
            <person name="Varghese N."/>
            <person name="Submissions S."/>
        </authorList>
    </citation>
    <scope>NUCLEOTIDE SEQUENCE [LARGE SCALE GENOMIC DNA]</scope>
    <source>
        <strain evidence="18">RKEM611</strain>
    </source>
</reference>
<accession>A0A1Y6CPB9</accession>
<dbReference type="AlphaFoldDB" id="A0A1Y6CPB9"/>
<keyword evidence="2 13" id="KW-0004">4Fe-4S</keyword>
<dbReference type="InterPro" id="IPR038135">
    <property type="entry name" value="Methylthiotransferase_N_sf"/>
</dbReference>
<dbReference type="InterPro" id="IPR013848">
    <property type="entry name" value="Methylthiotransferase_N"/>
</dbReference>
<evidence type="ECO:0000259" key="16">
    <source>
        <dbReference type="PROSITE" id="PS51918"/>
    </source>
</evidence>
<dbReference type="GO" id="GO:0005829">
    <property type="term" value="C:cytosol"/>
    <property type="evidence" value="ECO:0007669"/>
    <property type="project" value="TreeGrafter"/>
</dbReference>
<dbReference type="OrthoDB" id="5288412at2"/>
<feature type="domain" description="MTTase N-terminal" evidence="15">
    <location>
        <begin position="14"/>
        <end position="131"/>
    </location>
</feature>
<name>A0A1Y6CPB9_9BACT</name>
<feature type="binding site" evidence="13">
    <location>
        <position position="23"/>
    </location>
    <ligand>
        <name>[4Fe-4S] cluster</name>
        <dbReference type="ChEBI" id="CHEBI:49883"/>
        <label>1</label>
    </ligand>
</feature>
<dbReference type="InterPro" id="IPR002792">
    <property type="entry name" value="TRAM_dom"/>
</dbReference>